<keyword evidence="3 4" id="KW-0546">Nucleotide metabolism</keyword>
<comment type="subcellular location">
    <subcellularLocation>
        <location evidence="4">Cytoplasm</location>
    </subcellularLocation>
</comment>
<keyword evidence="4" id="KW-0963">Cytoplasm</keyword>
<evidence type="ECO:0000313" key="6">
    <source>
        <dbReference type="Proteomes" id="UP000617355"/>
    </source>
</evidence>
<protein>
    <recommendedName>
        <fullName evidence="4">Nucleoside triphosphate pyrophosphatase</fullName>
        <ecNumber evidence="4">3.6.1.9</ecNumber>
    </recommendedName>
    <alternativeName>
        <fullName evidence="4">Nucleotide pyrophosphatase</fullName>
        <shortName evidence="4">Nucleotide PPase</shortName>
    </alternativeName>
</protein>
<keyword evidence="6" id="KW-1185">Reference proteome</keyword>
<dbReference type="PIRSF" id="PIRSF006305">
    <property type="entry name" value="Maf"/>
    <property type="match status" value="1"/>
</dbReference>
<dbReference type="Proteomes" id="UP000617355">
    <property type="component" value="Unassembled WGS sequence"/>
</dbReference>
<feature type="active site" description="Proton acceptor" evidence="4">
    <location>
        <position position="76"/>
    </location>
</feature>
<dbReference type="NCBIfam" id="TIGR00172">
    <property type="entry name" value="maf"/>
    <property type="match status" value="1"/>
</dbReference>
<sequence>MTKRLILASASEVRAVLLRNAGLDIEVKPARIDEPAIRVGLELENASPRDVADTLAEFKARKVSGADPDALVLGCDQVAELDGTILEKPDSKETAVFQLHNLSGQTHRLLSAAVVYEGGEPKWRHVGVVRLTMRQLSDAYIEDYVARNWESIRHSVGAYKLEEEGVRMFSRIDGDYFTVLGLPLMELLSFLINTGEVRV</sequence>
<evidence type="ECO:0000256" key="2">
    <source>
        <dbReference type="ARBA" id="ARBA00022801"/>
    </source>
</evidence>
<evidence type="ECO:0000256" key="1">
    <source>
        <dbReference type="ARBA" id="ARBA00001968"/>
    </source>
</evidence>
<dbReference type="RefSeq" id="WP_188525791.1">
    <property type="nucleotide sequence ID" value="NZ_BMGI01000001.1"/>
</dbReference>
<comment type="cofactor">
    <cofactor evidence="1 4">
        <name>a divalent metal cation</name>
        <dbReference type="ChEBI" id="CHEBI:60240"/>
    </cofactor>
</comment>
<comment type="caution">
    <text evidence="5">The sequence shown here is derived from an EMBL/GenBank/DDBJ whole genome shotgun (WGS) entry which is preliminary data.</text>
</comment>
<dbReference type="PANTHER" id="PTHR43213:SF5">
    <property type="entry name" value="BIFUNCTIONAL DTTP_UTP PYROPHOSPHATASE_METHYLTRANSFERASE PROTEIN-RELATED"/>
    <property type="match status" value="1"/>
</dbReference>
<comment type="similarity">
    <text evidence="4">Belongs to the Maf family.</text>
</comment>
<dbReference type="InterPro" id="IPR029001">
    <property type="entry name" value="ITPase-like_fam"/>
</dbReference>
<gene>
    <name evidence="5" type="ORF">GCM10011358_02500</name>
</gene>
<evidence type="ECO:0000256" key="4">
    <source>
        <dbReference type="HAMAP-Rule" id="MF_00528"/>
    </source>
</evidence>
<name>A0ABQ1QBR3_9RHOB</name>
<dbReference type="EC" id="3.6.1.9" evidence="4"/>
<comment type="function">
    <text evidence="4">Nucleoside triphosphate pyrophosphatase. May have a dual role in cell division arrest and in preventing the incorporation of modified nucleotides into cellular nucleic acids.</text>
</comment>
<keyword evidence="2 4" id="KW-0378">Hydrolase</keyword>
<accession>A0ABQ1QBR3</accession>
<dbReference type="HAMAP" id="MF_00528">
    <property type="entry name" value="Maf"/>
    <property type="match status" value="1"/>
</dbReference>
<dbReference type="SUPFAM" id="SSF52972">
    <property type="entry name" value="ITPase-like"/>
    <property type="match status" value="1"/>
</dbReference>
<dbReference type="Pfam" id="PF02545">
    <property type="entry name" value="Maf"/>
    <property type="match status" value="1"/>
</dbReference>
<comment type="catalytic activity">
    <reaction evidence="4">
        <text>a ribonucleoside 5'-triphosphate + H2O = a ribonucleoside 5'-phosphate + diphosphate + H(+)</text>
        <dbReference type="Rhea" id="RHEA:23996"/>
        <dbReference type="ChEBI" id="CHEBI:15377"/>
        <dbReference type="ChEBI" id="CHEBI:15378"/>
        <dbReference type="ChEBI" id="CHEBI:33019"/>
        <dbReference type="ChEBI" id="CHEBI:58043"/>
        <dbReference type="ChEBI" id="CHEBI:61557"/>
        <dbReference type="EC" id="3.6.1.9"/>
    </reaction>
</comment>
<proteinExistence type="inferred from homology"/>
<comment type="catalytic activity">
    <reaction evidence="4">
        <text>a 2'-deoxyribonucleoside 5'-triphosphate + H2O = a 2'-deoxyribonucleoside 5'-phosphate + diphosphate + H(+)</text>
        <dbReference type="Rhea" id="RHEA:44644"/>
        <dbReference type="ChEBI" id="CHEBI:15377"/>
        <dbReference type="ChEBI" id="CHEBI:15378"/>
        <dbReference type="ChEBI" id="CHEBI:33019"/>
        <dbReference type="ChEBI" id="CHEBI:61560"/>
        <dbReference type="ChEBI" id="CHEBI:65317"/>
        <dbReference type="EC" id="3.6.1.9"/>
    </reaction>
</comment>
<organism evidence="5 6">
    <name type="scientific">Sinisalibacter lacisalsi</name>
    <dbReference type="NCBI Taxonomy" id="1526570"/>
    <lineage>
        <taxon>Bacteria</taxon>
        <taxon>Pseudomonadati</taxon>
        <taxon>Pseudomonadota</taxon>
        <taxon>Alphaproteobacteria</taxon>
        <taxon>Rhodobacterales</taxon>
        <taxon>Roseobacteraceae</taxon>
        <taxon>Sinisalibacter</taxon>
    </lineage>
</organism>
<dbReference type="PANTHER" id="PTHR43213">
    <property type="entry name" value="BIFUNCTIONAL DTTP/UTP PYROPHOSPHATASE/METHYLTRANSFERASE PROTEIN-RELATED"/>
    <property type="match status" value="1"/>
</dbReference>
<dbReference type="Gene3D" id="3.90.950.10">
    <property type="match status" value="1"/>
</dbReference>
<dbReference type="InterPro" id="IPR003697">
    <property type="entry name" value="Maf-like"/>
</dbReference>
<comment type="caution">
    <text evidence="4">Lacks conserved residue(s) required for the propagation of feature annotation.</text>
</comment>
<evidence type="ECO:0000256" key="3">
    <source>
        <dbReference type="ARBA" id="ARBA00023080"/>
    </source>
</evidence>
<dbReference type="CDD" id="cd00555">
    <property type="entry name" value="Maf"/>
    <property type="match status" value="1"/>
</dbReference>
<dbReference type="EMBL" id="BMGI01000001">
    <property type="protein sequence ID" value="GGD21520.1"/>
    <property type="molecule type" value="Genomic_DNA"/>
</dbReference>
<evidence type="ECO:0000313" key="5">
    <source>
        <dbReference type="EMBL" id="GGD21520.1"/>
    </source>
</evidence>
<reference evidence="6" key="1">
    <citation type="journal article" date="2019" name="Int. J. Syst. Evol. Microbiol.">
        <title>The Global Catalogue of Microorganisms (GCM) 10K type strain sequencing project: providing services to taxonomists for standard genome sequencing and annotation.</title>
        <authorList>
            <consortium name="The Broad Institute Genomics Platform"/>
            <consortium name="The Broad Institute Genome Sequencing Center for Infectious Disease"/>
            <person name="Wu L."/>
            <person name="Ma J."/>
        </authorList>
    </citation>
    <scope>NUCLEOTIDE SEQUENCE [LARGE SCALE GENOMIC DNA]</scope>
    <source>
        <strain evidence="6">CGMCC 1.12922</strain>
    </source>
</reference>